<feature type="compositionally biased region" description="Polar residues" evidence="1">
    <location>
        <begin position="164"/>
        <end position="178"/>
    </location>
</feature>
<organism evidence="2 3">
    <name type="scientific">Henosepilachna vigintioctopunctata</name>
    <dbReference type="NCBI Taxonomy" id="420089"/>
    <lineage>
        <taxon>Eukaryota</taxon>
        <taxon>Metazoa</taxon>
        <taxon>Ecdysozoa</taxon>
        <taxon>Arthropoda</taxon>
        <taxon>Hexapoda</taxon>
        <taxon>Insecta</taxon>
        <taxon>Pterygota</taxon>
        <taxon>Neoptera</taxon>
        <taxon>Endopterygota</taxon>
        <taxon>Coleoptera</taxon>
        <taxon>Polyphaga</taxon>
        <taxon>Cucujiformia</taxon>
        <taxon>Coccinelloidea</taxon>
        <taxon>Coccinellidae</taxon>
        <taxon>Epilachninae</taxon>
        <taxon>Epilachnini</taxon>
        <taxon>Henosepilachna</taxon>
    </lineage>
</organism>
<dbReference type="Proteomes" id="UP001431783">
    <property type="component" value="Unassembled WGS sequence"/>
</dbReference>
<comment type="caution">
    <text evidence="2">The sequence shown here is derived from an EMBL/GenBank/DDBJ whole genome shotgun (WGS) entry which is preliminary data.</text>
</comment>
<feature type="region of interest" description="Disordered" evidence="1">
    <location>
        <begin position="915"/>
        <end position="935"/>
    </location>
</feature>
<evidence type="ECO:0000256" key="1">
    <source>
        <dbReference type="SAM" id="MobiDB-lite"/>
    </source>
</evidence>
<feature type="region of interest" description="Disordered" evidence="1">
    <location>
        <begin position="131"/>
        <end position="259"/>
    </location>
</feature>
<protein>
    <submittedName>
        <fullName evidence="2">Uncharacterized protein</fullName>
    </submittedName>
</protein>
<feature type="region of interest" description="Disordered" evidence="1">
    <location>
        <begin position="276"/>
        <end position="306"/>
    </location>
</feature>
<reference evidence="2 3" key="1">
    <citation type="submission" date="2023-03" db="EMBL/GenBank/DDBJ databases">
        <title>Genome insight into feeding habits of ladybird beetles.</title>
        <authorList>
            <person name="Li H.-S."/>
            <person name="Huang Y.-H."/>
            <person name="Pang H."/>
        </authorList>
    </citation>
    <scope>NUCLEOTIDE SEQUENCE [LARGE SCALE GENOMIC DNA]</scope>
    <source>
        <strain evidence="2">SYSU_2023b</strain>
        <tissue evidence="2">Whole body</tissue>
    </source>
</reference>
<dbReference type="AlphaFoldDB" id="A0AAW1UAV1"/>
<feature type="region of interest" description="Disordered" evidence="1">
    <location>
        <begin position="1109"/>
        <end position="1143"/>
    </location>
</feature>
<feature type="region of interest" description="Disordered" evidence="1">
    <location>
        <begin position="508"/>
        <end position="527"/>
    </location>
</feature>
<sequence>MPTTRKVQSPIDSLKEKAFSPKGEIEIGASLGRSELITEYKVNTTLECFEDKPMFQKENSSFAQSTMKSVTSLTIEEQLYTDSNEKLMHLKDDILPVESKNASELSVNYTTNVATESPPKESITQREQCAFEPAMSDTPMTTKVQSTSDKGKEKSFTSIEDVVIQQSLSRSTLPTQSPDGKLMLQNERCPLSELSLESVTPLTSEKLSITDSKEKLSPLECEDISPVKPQQKSESRKNYDTNVPKDSSQEELTTRTDVLEPAKADNLIITKLQSPIDSVEEETSPSKGEFVIGQSLGTPELTTEYNTNTSKSFEEQNMREKEKNPLEQTVLYTTKLSKESPQKETITQLEKYVFEPAMLDTPMISEVQSLIDSSKENLDYPEKKVVIDPPMSAAELKTEYKMNLTSESFEQKPMRQHKRRSFEQSPSESVLSLIIETKTFVDSNQKNRSSASDNILPVKAENESEVSMNYTEKESTEFPQMEPITQTELVFGPAISDTLMTTNVQPSIDSVKEKSSPSREDFLTEQSMSTPDLKTEFHENVTSESFREKQASPNERIFFEALTSTTSSTEKEQSPTELNGKDTSFCNKAIATTKPDLPPNSNENERAEYFDKKLLTPSKDLSELMIESIQSPASPNQQNVLKNEELEILETEHESEVPIDYNVILLSRESLDKESFPETKHYVYKPITTDTTITIEMKSSIDSKEDKSSFHAGEKDIVLPLSESESTTKCDINVAAETTEKKPFTQSNHVLESVKSYSPRTIENKSPIDSLDENASIERDDEFVHLLSESELIAKTILSRDDSSSLKESPMKSDISSTMKMQSLADSSGENMRYENDDKSFVRPHLGLEPLFYQSVNVLTENVIFEEKPDTPIRQPDLEPTMSVTQNVRDMVSPIGSLEKKSCFQKDDMIEQPLKTPESITEYDTNSSKESLEKKSFSKDENNYLEKLPLLTDTLLGEGMQSVSHGSEENTTFQNENTVVDESTENVTFRKDHVVEKKHNDSQNWIVRENQQLTKSPEKTGITKMDLKTDISKDHLSTNQESNALFSEASEFSTIENKQSKIHLSEFEQLPQEKKLESLDKSMSSETQLLLDLMKEKPLHEKIQLLHPSTGKSELSTTSELATTPEIHSSGVESSEHKKVVVTTGSAEKLGLHNIDSIKPAKFDSQKTSIYP</sequence>
<feature type="region of interest" description="Disordered" evidence="1">
    <location>
        <begin position="800"/>
        <end position="820"/>
    </location>
</feature>
<feature type="compositionally biased region" description="Polar residues" evidence="1">
    <location>
        <begin position="444"/>
        <end position="453"/>
    </location>
</feature>
<name>A0AAW1UAV1_9CUCU</name>
<gene>
    <name evidence="2" type="ORF">WA026_020668</name>
</gene>
<feature type="compositionally biased region" description="Polar residues" evidence="1">
    <location>
        <begin position="295"/>
        <end position="306"/>
    </location>
</feature>
<feature type="compositionally biased region" description="Basic and acidic residues" evidence="1">
    <location>
        <begin position="800"/>
        <end position="811"/>
    </location>
</feature>
<feature type="compositionally biased region" description="Basic and acidic residues" evidence="1">
    <location>
        <begin position="510"/>
        <end position="522"/>
    </location>
</feature>
<feature type="compositionally biased region" description="Polar residues" evidence="1">
    <location>
        <begin position="195"/>
        <end position="210"/>
    </location>
</feature>
<feature type="compositionally biased region" description="Polar residues" evidence="1">
    <location>
        <begin position="138"/>
        <end position="148"/>
    </location>
</feature>
<proteinExistence type="predicted"/>
<dbReference type="EMBL" id="JARQZJ010000045">
    <property type="protein sequence ID" value="KAK9878040.1"/>
    <property type="molecule type" value="Genomic_DNA"/>
</dbReference>
<evidence type="ECO:0000313" key="3">
    <source>
        <dbReference type="Proteomes" id="UP001431783"/>
    </source>
</evidence>
<feature type="compositionally biased region" description="Low complexity" evidence="1">
    <location>
        <begin position="1113"/>
        <end position="1124"/>
    </location>
</feature>
<keyword evidence="3" id="KW-1185">Reference proteome</keyword>
<accession>A0AAW1UAV1</accession>
<evidence type="ECO:0000313" key="2">
    <source>
        <dbReference type="EMBL" id="KAK9878040.1"/>
    </source>
</evidence>
<feature type="region of interest" description="Disordered" evidence="1">
    <location>
        <begin position="444"/>
        <end position="478"/>
    </location>
</feature>